<protein>
    <recommendedName>
        <fullName evidence="4">Gnk2-homologous domain-containing protein</fullName>
    </recommendedName>
</protein>
<dbReference type="CDD" id="cd23509">
    <property type="entry name" value="Gnk2-like"/>
    <property type="match status" value="6"/>
</dbReference>
<feature type="domain" description="Gnk2-homologous" evidence="4">
    <location>
        <begin position="604"/>
        <end position="709"/>
    </location>
</feature>
<feature type="domain" description="Gnk2-homologous" evidence="4">
    <location>
        <begin position="716"/>
        <end position="827"/>
    </location>
</feature>
<dbReference type="EMBL" id="JACEFO010001653">
    <property type="protein sequence ID" value="KAF8725503.1"/>
    <property type="molecule type" value="Genomic_DNA"/>
</dbReference>
<proteinExistence type="predicted"/>
<dbReference type="PANTHER" id="PTHR32099:SF42">
    <property type="entry name" value="CYSTEINE-RICH RECEPTOR-LIKE PROTEIN KINASE 9-RELATED"/>
    <property type="match status" value="1"/>
</dbReference>
<sequence length="854" mass="89928">MATCHCLSPGHLAVVAAAAFFLLAAPALTLAQEKPPPWLLCGPYPSSGNYSANSTYQSNIQRLSLSLPNNTSSTPALFATGVAGAVPDAVYALALCRGDIANASACESCVAMAFADAQARCPLVKDVLIFYDLCQLRFSNRDFFPDDDNVVTVYDLIGGSLAVGEPAAPFDAAVRRLANATADYAAERSSSSSRWFATGEVSLSFDDRRSNNSKIYAVSQCTPEKTAEFCRSCLGSAIDQLPTLFSGRNGGGVYPFFSGQPLLQLEASMVAAPAPAPALLANSSQATAMASPHLSHLAGVAAATTTILLASLHARAHQEENDPPPWLLCSGGDGESGNYTANSTYQANIRRLSSTLPKKTSSTPSLFARGATGSIPDRVYALAACRGDVANASACESCVAMAFHGAQRRCPLVKDVLIFYELCMIRFSNRMFFLDDDNFVTTTLAVGSRITISGGGGAFDAAVLLLVNATANYAAERSSSSSRWFATGEQSNPTGWTIYALSQCTPDKDRIVGQLSSYFSGRSGGGIFGTWCFFRYEADAAASGVHGGGAATDYKSSILLPSPSRAMTAMSMPTTTTRLFAVAAILLVIFFLHAPPPPAAAQPIPWQLCNDTAGNFTENSAYQANIRHLATTIPTNASSSPFLFATGIAGTSPDVVYALALCRGDTTNASACSSCVAAAFDDAQQLCALIKGATIYDDPCILRYADWDFLANTTDNRGLMVAWSYDNVSSSETKAFDAASARLVNATSEYAAASRRRFGTGEEEVDDGTYPKIYSLAQCTPDMAADDCRTCLGKHGGRVFGVRCSFRFETSPFFSGQPLLQLAGPPPPPVNVTPPVTGQAPPLAAAQLIDGCAF</sequence>
<dbReference type="InterPro" id="IPR002902">
    <property type="entry name" value="GNK2"/>
</dbReference>
<reference evidence="5" key="1">
    <citation type="submission" date="2020-07" db="EMBL/GenBank/DDBJ databases">
        <title>Genome sequence and genetic diversity analysis of an under-domesticated orphan crop, white fonio (Digitaria exilis).</title>
        <authorList>
            <person name="Bennetzen J.L."/>
            <person name="Chen S."/>
            <person name="Ma X."/>
            <person name="Wang X."/>
            <person name="Yssel A.E.J."/>
            <person name="Chaluvadi S.R."/>
            <person name="Johnson M."/>
            <person name="Gangashetty P."/>
            <person name="Hamidou F."/>
            <person name="Sanogo M.D."/>
            <person name="Zwaenepoel A."/>
            <person name="Wallace J."/>
            <person name="Van De Peer Y."/>
            <person name="Van Deynze A."/>
        </authorList>
    </citation>
    <scope>NUCLEOTIDE SEQUENCE</scope>
    <source>
        <tissue evidence="5">Leaves</tissue>
    </source>
</reference>
<feature type="signal peptide" evidence="3">
    <location>
        <begin position="1"/>
        <end position="31"/>
    </location>
</feature>
<evidence type="ECO:0000313" key="6">
    <source>
        <dbReference type="Proteomes" id="UP000636709"/>
    </source>
</evidence>
<keyword evidence="2" id="KW-0677">Repeat</keyword>
<name>A0A835F183_9POAL</name>
<dbReference type="PANTHER" id="PTHR32099">
    <property type="entry name" value="CYSTEINE-RICH REPEAT SECRETORY PROTEIN"/>
    <property type="match status" value="1"/>
</dbReference>
<evidence type="ECO:0000259" key="4">
    <source>
        <dbReference type="PROSITE" id="PS51473"/>
    </source>
</evidence>
<evidence type="ECO:0000313" key="5">
    <source>
        <dbReference type="EMBL" id="KAF8725503.1"/>
    </source>
</evidence>
<accession>A0A835F183</accession>
<keyword evidence="1 3" id="KW-0732">Signal</keyword>
<evidence type="ECO:0000256" key="3">
    <source>
        <dbReference type="SAM" id="SignalP"/>
    </source>
</evidence>
<feature type="domain" description="Gnk2-homologous" evidence="4">
    <location>
        <begin position="327"/>
        <end position="432"/>
    </location>
</feature>
<comment type="caution">
    <text evidence="5">The sequence shown here is derived from an EMBL/GenBank/DDBJ whole genome shotgun (WGS) entry which is preliminary data.</text>
</comment>
<dbReference type="Pfam" id="PF01657">
    <property type="entry name" value="Stress-antifung"/>
    <property type="match status" value="4"/>
</dbReference>
<feature type="domain" description="Gnk2-homologous" evidence="4">
    <location>
        <begin position="38"/>
        <end position="143"/>
    </location>
</feature>
<keyword evidence="6" id="KW-1185">Reference proteome</keyword>
<dbReference type="FunFam" id="3.30.430.20:FF:000004">
    <property type="entry name" value="Receptor-like serine-threonine protein kinase"/>
    <property type="match status" value="3"/>
</dbReference>
<dbReference type="Gene3D" id="3.30.430.20">
    <property type="entry name" value="Gnk2 domain, C-X8-C-X2-C motif"/>
    <property type="match status" value="6"/>
</dbReference>
<organism evidence="5 6">
    <name type="scientific">Digitaria exilis</name>
    <dbReference type="NCBI Taxonomy" id="1010633"/>
    <lineage>
        <taxon>Eukaryota</taxon>
        <taxon>Viridiplantae</taxon>
        <taxon>Streptophyta</taxon>
        <taxon>Embryophyta</taxon>
        <taxon>Tracheophyta</taxon>
        <taxon>Spermatophyta</taxon>
        <taxon>Magnoliopsida</taxon>
        <taxon>Liliopsida</taxon>
        <taxon>Poales</taxon>
        <taxon>Poaceae</taxon>
        <taxon>PACMAD clade</taxon>
        <taxon>Panicoideae</taxon>
        <taxon>Panicodae</taxon>
        <taxon>Paniceae</taxon>
        <taxon>Anthephorinae</taxon>
        <taxon>Digitaria</taxon>
    </lineage>
</organism>
<feature type="domain" description="Gnk2-homologous" evidence="4">
    <location>
        <begin position="152"/>
        <end position="270"/>
    </location>
</feature>
<dbReference type="AlphaFoldDB" id="A0A835F183"/>
<evidence type="ECO:0000256" key="2">
    <source>
        <dbReference type="ARBA" id="ARBA00022737"/>
    </source>
</evidence>
<dbReference type="OrthoDB" id="673386at2759"/>
<gene>
    <name evidence="5" type="ORF">HU200_020032</name>
</gene>
<feature type="chain" id="PRO_5032535243" description="Gnk2-homologous domain-containing protein" evidence="3">
    <location>
        <begin position="32"/>
        <end position="854"/>
    </location>
</feature>
<dbReference type="Proteomes" id="UP000636709">
    <property type="component" value="Unassembled WGS sequence"/>
</dbReference>
<dbReference type="InterPro" id="IPR038408">
    <property type="entry name" value="GNK2_sf"/>
</dbReference>
<evidence type="ECO:0000256" key="1">
    <source>
        <dbReference type="ARBA" id="ARBA00022729"/>
    </source>
</evidence>
<dbReference type="PROSITE" id="PS51473">
    <property type="entry name" value="GNK2"/>
    <property type="match status" value="5"/>
</dbReference>